<gene>
    <name evidence="1" type="ORF">LCGC14_0657960</name>
</gene>
<dbReference type="SUPFAM" id="SSF75169">
    <property type="entry name" value="DsrEFH-like"/>
    <property type="match status" value="1"/>
</dbReference>
<reference evidence="1" key="1">
    <citation type="journal article" date="2015" name="Nature">
        <title>Complex archaea that bridge the gap between prokaryotes and eukaryotes.</title>
        <authorList>
            <person name="Spang A."/>
            <person name="Saw J.H."/>
            <person name="Jorgensen S.L."/>
            <person name="Zaremba-Niedzwiedzka K."/>
            <person name="Martijn J."/>
            <person name="Lind A.E."/>
            <person name="van Eijk R."/>
            <person name="Schleper C."/>
            <person name="Guy L."/>
            <person name="Ettema T.J."/>
        </authorList>
    </citation>
    <scope>NUCLEOTIDE SEQUENCE</scope>
</reference>
<name>A0A0F9U2U1_9ZZZZ</name>
<dbReference type="InterPro" id="IPR003787">
    <property type="entry name" value="Sulphur_relay_DsrE/F-like"/>
</dbReference>
<dbReference type="EMBL" id="LAZR01001249">
    <property type="protein sequence ID" value="KKN47943.1"/>
    <property type="molecule type" value="Genomic_DNA"/>
</dbReference>
<dbReference type="InterPro" id="IPR027396">
    <property type="entry name" value="DsrEFH-like"/>
</dbReference>
<dbReference type="PANTHER" id="PTHR37691:SF1">
    <property type="entry name" value="BLR3518 PROTEIN"/>
    <property type="match status" value="1"/>
</dbReference>
<organism evidence="1">
    <name type="scientific">marine sediment metagenome</name>
    <dbReference type="NCBI Taxonomy" id="412755"/>
    <lineage>
        <taxon>unclassified sequences</taxon>
        <taxon>metagenomes</taxon>
        <taxon>ecological metagenomes</taxon>
    </lineage>
</organism>
<sequence>MLKIFNMSKLSLFCGILLLLGYTLASASEKSDEARQISAKVVIQVTTDDPGLQNMLFHNIRNLQNEMGVNNLVIEVVAYGPGLGLVTSDSSFRDQVAELSATVRFSACEATMAAVAKRTGQKPELIDGVITVPSGIARVVQLQQQGYVYITPE</sequence>
<comment type="caution">
    <text evidence="1">The sequence shown here is derived from an EMBL/GenBank/DDBJ whole genome shotgun (WGS) entry which is preliminary data.</text>
</comment>
<dbReference type="Pfam" id="PF02635">
    <property type="entry name" value="DsrE"/>
    <property type="match status" value="1"/>
</dbReference>
<dbReference type="Gene3D" id="3.40.1260.10">
    <property type="entry name" value="DsrEFH-like"/>
    <property type="match status" value="1"/>
</dbReference>
<dbReference type="AlphaFoldDB" id="A0A0F9U2U1"/>
<dbReference type="PANTHER" id="PTHR37691">
    <property type="entry name" value="BLR3518 PROTEIN"/>
    <property type="match status" value="1"/>
</dbReference>
<protein>
    <submittedName>
        <fullName evidence="1">Uncharacterized protein</fullName>
    </submittedName>
</protein>
<accession>A0A0F9U2U1</accession>
<evidence type="ECO:0000313" key="1">
    <source>
        <dbReference type="EMBL" id="KKN47943.1"/>
    </source>
</evidence>
<proteinExistence type="predicted"/>